<feature type="region of interest" description="Disordered" evidence="2">
    <location>
        <begin position="1499"/>
        <end position="1559"/>
    </location>
</feature>
<feature type="compositionally biased region" description="Polar residues" evidence="2">
    <location>
        <begin position="2779"/>
        <end position="2797"/>
    </location>
</feature>
<dbReference type="Gene3D" id="3.40.50.300">
    <property type="entry name" value="P-loop containing nucleotide triphosphate hydrolases"/>
    <property type="match status" value="2"/>
</dbReference>
<feature type="domain" description="DNA2/NAM7 helicase-like C-terminal" evidence="4">
    <location>
        <begin position="2397"/>
        <end position="2596"/>
    </location>
</feature>
<dbReference type="InterPro" id="IPR041677">
    <property type="entry name" value="DNA2/NAM7_AAA_11"/>
</dbReference>
<dbReference type="CDD" id="cd18042">
    <property type="entry name" value="DEXXQc_SETX"/>
    <property type="match status" value="1"/>
</dbReference>
<dbReference type="FunFam" id="3.40.50.300:FF:000810">
    <property type="entry name" value="probable helicase senataxin"/>
    <property type="match status" value="1"/>
</dbReference>
<feature type="coiled-coil region" evidence="1">
    <location>
        <begin position="2281"/>
        <end position="2308"/>
    </location>
</feature>
<keyword evidence="6 7" id="KW-0067">ATP-binding</keyword>
<sequence>MSICRWCTPGASCTTDFLSNYASKRLPPEDLAAASDDLCYCLECVVEYHKARDEVPSLHEALWELETSRLIAHMEKSMKEEIEEDDELFIVDENGETQLSGYTGPDFENNLRVPLLEILKYPYLLLHKRIGELCVEALCKMEQANSSFQVFEKHPGIYLLLVHPNEVIRRWAILTARNLGKVDRDDYYDLQEVLTCLFKVIELGLFDSPDIYCSSVLEKGKLILLPSHLYDSASYKNYWLGICMLLTVLEEQAMDSLLLGPDKQNDFMQSILHTMEKQTDEISKMVASQLFLILSCYVSDDNADPFWPALHCFMVILDQLGSKVWGQLIDPVQAFQTIINNVSYNNEIQNIRNSSRRPKTEPESEYGEDMVTCSQIVYNYNTEKPKKDAGWKTAICPDYCPNMYEDMQTLANVLQSDIGQDMRVHNSTFLWFIPFVQSLMDLKDLGVAYIVEVIHHLCSEIKAVLNERVQQCDKVSEFFILILVSIIELHRNKKCLHLLWISSQEWVEAMVKCSKLPNVAFMRHGEKTPAISSQSFNSVQYACVQLIRSLLREGYQIGQQTLCKQYLDKLNLLLRGNISLGWHLSIRETQELQTCLKQVIKSIKDKSTSSSSLLENSSICTTSSTVPMKQERGKSDDRCKMKTHPKDDFSPSFSSACRRDEVCPQSPSPRRGDAWEEEYKIPSVYNSYATTDCFLTNVKKELSGSSVEHECQTSFVTTDKYRDIQKNENNPQVENYAKNSTLLNQGCSPDLHCSDLKSCGVLEANCKTGARLPAYLTAQPCITSEDICSSSEKDVSLSLNACSSFKVDDNKLSNLKTNIQRGDLATKLLQLMKSSPHLKKNKANDAPNSGTDQPQSRPESMLSKEDCSKDLGVNVVHEGEMPISCHTPNVPESQQGRGLNGIVQIKPLSAKQEQSNAQREFSSFFKKEVDLPKNEVGGGDDNHIPCTAIIGNLPKKRSHAGRSSSSSKYLLNKDLNAESSDQEQSNFGNLHPRQDACKEQIVNKLHVDEISVGVSIPPVSSSEGGRPSNTPQISLHSIKRESEDRPLTISRYFKREGVLERKNDESKEAIACDLANRISGSRTLTDSQLDRDLHKLSLAAYAKGVNFSLDSSQEILAQHCLPDVMRKVKGTVRCSSNGPSNETSFDTDCPSNQVIIISDSSSDDEKKIVIEKQTEKIDESICPEKQPLTSACVSDGVSKKEQMKSHSSPLPYEEYESQYFEFETEDDVFSVWQDSQMDDKNMNQAREQVPSASSCSSNNLQLEDETNEWGYDTDYISDDIIEQAAKDAEKQISSVFYQKKVSTAEIKCELTSQEPAIKRNAADQVERSYANPVAKHGTKKPGLTELRTSKSKTSLAKKLAVKKGSASPSKSLAKSKVARAACRSPRKMNLKTTQNKKLPQASCKNTEPCRSTPAVVPPKKVRQCPKPTSTAEKLGLKKAPRKAFELSQRSLESMAELRNYGRVAGSVTVPQKQKTILIDPQNLRIKNNKKMLASQDLQFLRQTRPKPEGRGKNRVGSSESRKKRLVKRADPTAAIQQPTAFDSASATRTNQRTAEQVGCLSTQDKIQMRKSCSSDREEVQPIPMFKMPASAESTSETEGKNSTVPVLPYFPSPLAAEGKSESAEKDCIVQGTSLLALQCQEAYLKENMFKLNENDDNDLFLTQSDPVDMEMCSQLENIIILPSKEPLEMEVNAAESLLQNDPSNIVMCKYKDCTEKVEKTGEYCSKHSLIDSSDHLFVKPLPPKIAKPPTTKIFSSNSSSRSASLTKDLEKSSKFPLVSKNKLNAVKPAASKPVSPKAVSSENQVFKTPSFNSILRPQNSSNVLRAQNMQTKAVSNFQGWPASQTCVGQEKRVSYFPQSNTLITVQRDPSIFVKEVLKWNYEIFANFGSFGPPNSLLQAIVASVPVKFQGYNDYFDTFFPLMMLNAFETLAQEWQESQKAKEKNAYHLHLKKFSADLNQAEFTVYIQERDLVKQLHPKEDDLIFLVVREKQNPLAEESEMDCRPVRHVGHVTRFSRTSFREMGQNEQHIVCHLFVQTRGNLSSYINQQVKCEVVSSLVTTQRKFRGLLLLGRSPLAKAIVHPDYNDFCPRDLSTASERTTSYYKEYNEDQKKAIETAYAMVKQHPGLPRICLIHGPPGTGKSKTIVGLLFRILNEKSGKENPAQNMNAKIKRNRVLVCAPSNAAVDELMKKIILEFKEKCQNKKNPLGNCGDINLVRLGPQKSISIDVLRFSLDSQVSYRMNRGHSGRDQDIHKRKEALDRQLDMLSRQRAMDRCEKREKSQQLDDEIGRLSKERQELASQLKKVRGRPQEVQGSIILESHIICCTLSTSGGFLLESAFRRQGLDPFSCVIVDEAGQACEVETLIPLIHRCSKLVLVGDPKQLPPTVISMKAQDYGYDQSLMARLHKHLEEQVQQNVIGKLPVVQLTVQYRMHPDICLFPSNYVYGKTLKTDRATEESRCSSDWPFQPYLVFDVADGHEKRDKDSFTNPQEVKLVVELIKTIKEKRKDTGSRNIGIITPYNAQKKIIQQELDREFGKDRAGEVDTVDGFQGRQKDCIIVTCVRANSAHGSIGFLASLQRLNVTITRAKLSLFILGRLKTLMENKDWNELIQDAQRRGAIIKTCDKTYKKDAAKILKFKPALPRPPPRCPSTVLPEKATRGQPCSGSDRQIDVTNKKDSNSSRSQSDSAGPLAQDSGGLKRPQESQGSDTRGVAVPTEAKAAVQPAVRERLRDPRLAKRTEATGKEQAFKDGKPSPLRNPGMTSRRASDSSSALRSQSSTVPPSVSKADTSTKSSQSERQPDLPVRSSHIARQDHDKNASVTTREAGTKSEGDQKNKTEGNKDRTGLHAQRRASERSTEDTGSSSAKRRKISS</sequence>
<feature type="region of interest" description="Disordered" evidence="2">
    <location>
        <begin position="2638"/>
        <end position="2872"/>
    </location>
</feature>
<dbReference type="Proteomes" id="UP000189705">
    <property type="component" value="Unplaced"/>
</dbReference>
<evidence type="ECO:0000313" key="6">
    <source>
        <dbReference type="RefSeq" id="XP_025067058.1"/>
    </source>
</evidence>
<feature type="compositionally biased region" description="Basic and acidic residues" evidence="2">
    <location>
        <begin position="2825"/>
        <end position="2858"/>
    </location>
</feature>
<dbReference type="InterPro" id="IPR041679">
    <property type="entry name" value="DNA2/NAM7-like_C"/>
</dbReference>
<keyword evidence="6 7" id="KW-0378">Hydrolase</keyword>
<dbReference type="GO" id="GO:0001147">
    <property type="term" value="F:transcription termination site sequence-specific DNA binding"/>
    <property type="evidence" value="ECO:0007669"/>
    <property type="project" value="TreeGrafter"/>
</dbReference>
<feature type="compositionally biased region" description="Low complexity" evidence="2">
    <location>
        <begin position="1015"/>
        <end position="1025"/>
    </location>
</feature>
<keyword evidence="6 7" id="KW-0547">Nucleotide-binding</keyword>
<dbReference type="GO" id="GO:0016604">
    <property type="term" value="C:nuclear body"/>
    <property type="evidence" value="ECO:0007669"/>
    <property type="project" value="TreeGrafter"/>
</dbReference>
<dbReference type="InterPro" id="IPR047187">
    <property type="entry name" value="SF1_C_Upf1"/>
</dbReference>
<evidence type="ECO:0000256" key="2">
    <source>
        <dbReference type="SAM" id="MobiDB-lite"/>
    </source>
</evidence>
<organism evidence="5 6">
    <name type="scientific">Alligator sinensis</name>
    <name type="common">Chinese alligator</name>
    <dbReference type="NCBI Taxonomy" id="38654"/>
    <lineage>
        <taxon>Eukaryota</taxon>
        <taxon>Metazoa</taxon>
        <taxon>Chordata</taxon>
        <taxon>Craniata</taxon>
        <taxon>Vertebrata</taxon>
        <taxon>Euteleostomi</taxon>
        <taxon>Archelosauria</taxon>
        <taxon>Archosauria</taxon>
        <taxon>Crocodylia</taxon>
        <taxon>Alligatoridae</taxon>
        <taxon>Alligatorinae</taxon>
        <taxon>Alligator</taxon>
    </lineage>
</organism>
<protein>
    <submittedName>
        <fullName evidence="6 7">Probable helicase senataxin isoform X1</fullName>
    </submittedName>
</protein>
<dbReference type="GO" id="GO:0006369">
    <property type="term" value="P:termination of RNA polymerase II transcription"/>
    <property type="evidence" value="ECO:0007669"/>
    <property type="project" value="TreeGrafter"/>
</dbReference>
<feature type="compositionally biased region" description="Basic and acidic residues" evidence="2">
    <location>
        <begin position="2726"/>
        <end position="2752"/>
    </location>
</feature>
<dbReference type="CTD" id="23064"/>
<dbReference type="KEGG" id="asn:102386604"/>
<dbReference type="InterPro" id="IPR027417">
    <property type="entry name" value="P-loop_NTPase"/>
</dbReference>
<name>A0A3Q0H9D3_ALLSI</name>
<accession>A0A3Q0H9D3</accession>
<dbReference type="RefSeq" id="XP_025067059.1">
    <property type="nucleotide sequence ID" value="XM_025211274.1"/>
</dbReference>
<dbReference type="PANTHER" id="PTHR10887:SF537">
    <property type="entry name" value="HELICASE SENATAXIN-RELATED"/>
    <property type="match status" value="1"/>
</dbReference>
<feature type="compositionally biased region" description="Basic and acidic residues" evidence="2">
    <location>
        <begin position="629"/>
        <end position="649"/>
    </location>
</feature>
<gene>
    <name evidence="6 7" type="primary">SETX</name>
</gene>
<dbReference type="GeneID" id="102386604"/>
<feature type="compositionally biased region" description="Polar residues" evidence="2">
    <location>
        <begin position="1534"/>
        <end position="1559"/>
    </location>
</feature>
<dbReference type="Pfam" id="PF13087">
    <property type="entry name" value="AAA_12"/>
    <property type="match status" value="1"/>
</dbReference>
<dbReference type="GO" id="GO:0004386">
    <property type="term" value="F:helicase activity"/>
    <property type="evidence" value="ECO:0007669"/>
    <property type="project" value="UniProtKB-KW"/>
</dbReference>
<keyword evidence="1" id="KW-0175">Coiled coil</keyword>
<keyword evidence="6 7" id="KW-0347">Helicase</keyword>
<dbReference type="RefSeq" id="XP_025067058.1">
    <property type="nucleotide sequence ID" value="XM_025211273.1"/>
</dbReference>
<dbReference type="STRING" id="38654.A0A3Q0H9D3"/>
<feature type="compositionally biased region" description="Low complexity" evidence="2">
    <location>
        <begin position="2768"/>
        <end position="2778"/>
    </location>
</feature>
<dbReference type="Pfam" id="PF13086">
    <property type="entry name" value="AAA_11"/>
    <property type="match status" value="1"/>
</dbReference>
<reference evidence="6 7" key="1">
    <citation type="submission" date="2025-04" db="UniProtKB">
        <authorList>
            <consortium name="RefSeq"/>
        </authorList>
    </citation>
    <scope>IDENTIFICATION</scope>
</reference>
<feature type="domain" description="DNA2/NAM7 helicase helicase" evidence="3">
    <location>
        <begin position="2106"/>
        <end position="2389"/>
    </location>
</feature>
<evidence type="ECO:0000259" key="3">
    <source>
        <dbReference type="Pfam" id="PF13086"/>
    </source>
</evidence>
<feature type="region of interest" description="Disordered" evidence="2">
    <location>
        <begin position="625"/>
        <end position="653"/>
    </location>
</feature>
<feature type="region of interest" description="Disordered" evidence="2">
    <location>
        <begin position="837"/>
        <end position="865"/>
    </location>
</feature>
<dbReference type="SUPFAM" id="SSF52540">
    <property type="entry name" value="P-loop containing nucleoside triphosphate hydrolases"/>
    <property type="match status" value="1"/>
</dbReference>
<dbReference type="InterPro" id="IPR045055">
    <property type="entry name" value="DNA2/NAM7-like"/>
</dbReference>
<evidence type="ECO:0000256" key="1">
    <source>
        <dbReference type="SAM" id="Coils"/>
    </source>
</evidence>
<dbReference type="PANTHER" id="PTHR10887">
    <property type="entry name" value="DNA2/NAM7 HELICASE FAMILY"/>
    <property type="match status" value="1"/>
</dbReference>
<feature type="region of interest" description="Disordered" evidence="2">
    <location>
        <begin position="1015"/>
        <end position="1042"/>
    </location>
</feature>
<feature type="compositionally biased region" description="Polar residues" evidence="2">
    <location>
        <begin position="846"/>
        <end position="858"/>
    </location>
</feature>
<keyword evidence="5" id="KW-1185">Reference proteome</keyword>
<evidence type="ECO:0000313" key="5">
    <source>
        <dbReference type="Proteomes" id="UP000189705"/>
    </source>
</evidence>
<evidence type="ECO:0000259" key="4">
    <source>
        <dbReference type="Pfam" id="PF13087"/>
    </source>
</evidence>
<dbReference type="CDD" id="cd18808">
    <property type="entry name" value="SF1_C_Upf1"/>
    <property type="match status" value="1"/>
</dbReference>
<feature type="compositionally biased region" description="Basic and acidic residues" evidence="2">
    <location>
        <begin position="2668"/>
        <end position="2679"/>
    </location>
</feature>
<evidence type="ECO:0000313" key="7">
    <source>
        <dbReference type="RefSeq" id="XP_025067059.1"/>
    </source>
</evidence>
<proteinExistence type="predicted"/>